<dbReference type="AlphaFoldDB" id="A0A6L9ETY2"/>
<accession>A0A6L9ETY2</accession>
<feature type="domain" description="Transposon Tn7 transposition protein TnsD C-terminal" evidence="2">
    <location>
        <begin position="199"/>
        <end position="309"/>
    </location>
</feature>
<organism evidence="3 4">
    <name type="scientific">Clostridium butyricum</name>
    <dbReference type="NCBI Taxonomy" id="1492"/>
    <lineage>
        <taxon>Bacteria</taxon>
        <taxon>Bacillati</taxon>
        <taxon>Bacillota</taxon>
        <taxon>Clostridia</taxon>
        <taxon>Eubacteriales</taxon>
        <taxon>Clostridiaceae</taxon>
        <taxon>Clostridium</taxon>
    </lineage>
</organism>
<evidence type="ECO:0000259" key="1">
    <source>
        <dbReference type="Pfam" id="PF06527"/>
    </source>
</evidence>
<evidence type="ECO:0000313" key="3">
    <source>
        <dbReference type="EMBL" id="NAS19741.1"/>
    </source>
</evidence>
<dbReference type="RefSeq" id="WP_161424893.1">
    <property type="nucleotide sequence ID" value="NZ_JBFNYG010000016.1"/>
</dbReference>
<dbReference type="Proteomes" id="UP000474042">
    <property type="component" value="Unassembled WGS sequence"/>
</dbReference>
<comment type="caution">
    <text evidence="3">The sequence shown here is derived from an EMBL/GenBank/DDBJ whole genome shotgun (WGS) entry which is preliminary data.</text>
</comment>
<proteinExistence type="predicted"/>
<dbReference type="InterPro" id="IPR009492">
    <property type="entry name" value="TniQ"/>
</dbReference>
<sequence>MLDFFTDPYKDELIYSTIARYHFYSGNVDYRDTIEECFGKRTMIPTLEIGGNFEYLAKVLGKKYSSDDLINEHTIMPYYEPFVDEKLKQKTIDEVKNKGSYSVYTRLGIIAGAICKKDSIFYCPVCAKNDIENYGEPYIHREHQLEGIILCPNHGVLLKKYLFKKVDVSRIEYIRLEEKYMDLKDEFIDIEDYDRHLKIAKDSYYLLNQKFKNISKDKISMKYRNLLYKKGLLKGNNTINQSELYEKFISYYGKGFLKQLDSEIDYNNDYNWLKVISRKSKRSSHPLRHLLFINFLCEDIKDFFDTIDDCKVENIKNMNSIYSIEKADLEKLDTYKDVILKMKEKNKGILRTVLRKQCQKEYLYIYRYDKTWLFNNLPIKCERKAENKKIDWDARDKQYLNSLKEKYNELINSDEMIRITKGSLSKPLGILSNIDKKLEYLPLTKNFFDEVCESTEAFQIRRAKTAIDKQIADKAENIRLWEIQRIAGIRSEHFKFIKVKLQNYLYEKQVRIDYGETKT</sequence>
<dbReference type="Pfam" id="PF15978">
    <property type="entry name" value="TnsD"/>
    <property type="match status" value="2"/>
</dbReference>
<feature type="domain" description="TniQ" evidence="1">
    <location>
        <begin position="5"/>
        <end position="158"/>
    </location>
</feature>
<protein>
    <recommendedName>
        <fullName evidence="5">Transposon Tn7 transposition protein TnsD C-termianl domain-containing protein</fullName>
    </recommendedName>
</protein>
<dbReference type="EMBL" id="WOFV02000098">
    <property type="protein sequence ID" value="NAS19741.1"/>
    <property type="molecule type" value="Genomic_DNA"/>
</dbReference>
<name>A0A6L9ETY2_CLOBU</name>
<evidence type="ECO:0008006" key="5">
    <source>
        <dbReference type="Google" id="ProtNLM"/>
    </source>
</evidence>
<dbReference type="Pfam" id="PF06527">
    <property type="entry name" value="TniQ"/>
    <property type="match status" value="1"/>
</dbReference>
<evidence type="ECO:0000259" key="2">
    <source>
        <dbReference type="Pfam" id="PF15978"/>
    </source>
</evidence>
<reference evidence="3 4" key="1">
    <citation type="submission" date="2020-01" db="EMBL/GenBank/DDBJ databases">
        <title>Genome sequence of a 1,3-propanediol producer, Clostridium butyricum S3.</title>
        <authorList>
            <person name="Zhou J."/>
        </authorList>
    </citation>
    <scope>NUCLEOTIDE SEQUENCE [LARGE SCALE GENOMIC DNA]</scope>
    <source>
        <strain evidence="3 4">S3</strain>
    </source>
</reference>
<feature type="domain" description="Transposon Tn7 transposition protein TnsD C-terminal" evidence="2">
    <location>
        <begin position="327"/>
        <end position="447"/>
    </location>
</feature>
<gene>
    <name evidence="3" type="ORF">GND98_018325</name>
</gene>
<dbReference type="InterPro" id="IPR032750">
    <property type="entry name" value="TnsD_C"/>
</dbReference>
<evidence type="ECO:0000313" key="4">
    <source>
        <dbReference type="Proteomes" id="UP000474042"/>
    </source>
</evidence>